<sequence length="91" mass="10620">MLQLPPSQFTYGKYGLDVPFKVLTDDKLHIDWLLGQHIIGYCNSLEVEIRPRTGNMAVMFSFDDGDWEGWHHIPINVWNKFLEKKKEVTNG</sequence>
<dbReference type="EMBL" id="LAZR01003859">
    <property type="protein sequence ID" value="KKN14032.1"/>
    <property type="molecule type" value="Genomic_DNA"/>
</dbReference>
<reference evidence="1" key="1">
    <citation type="journal article" date="2015" name="Nature">
        <title>Complex archaea that bridge the gap between prokaryotes and eukaryotes.</title>
        <authorList>
            <person name="Spang A."/>
            <person name="Saw J.H."/>
            <person name="Jorgensen S.L."/>
            <person name="Zaremba-Niedzwiedzka K."/>
            <person name="Martijn J."/>
            <person name="Lind A.E."/>
            <person name="van Eijk R."/>
            <person name="Schleper C."/>
            <person name="Guy L."/>
            <person name="Ettema T.J."/>
        </authorList>
    </citation>
    <scope>NUCLEOTIDE SEQUENCE</scope>
</reference>
<protein>
    <submittedName>
        <fullName evidence="1">Uncharacterized protein</fullName>
    </submittedName>
</protein>
<name>A0A0F9NPS3_9ZZZZ</name>
<accession>A0A0F9NPS3</accession>
<gene>
    <name evidence="1" type="ORF">LCGC14_1000280</name>
</gene>
<comment type="caution">
    <text evidence="1">The sequence shown here is derived from an EMBL/GenBank/DDBJ whole genome shotgun (WGS) entry which is preliminary data.</text>
</comment>
<organism evidence="1">
    <name type="scientific">marine sediment metagenome</name>
    <dbReference type="NCBI Taxonomy" id="412755"/>
    <lineage>
        <taxon>unclassified sequences</taxon>
        <taxon>metagenomes</taxon>
        <taxon>ecological metagenomes</taxon>
    </lineage>
</organism>
<proteinExistence type="predicted"/>
<evidence type="ECO:0000313" key="1">
    <source>
        <dbReference type="EMBL" id="KKN14032.1"/>
    </source>
</evidence>
<dbReference type="AlphaFoldDB" id="A0A0F9NPS3"/>